<keyword evidence="3" id="KW-1185">Reference proteome</keyword>
<dbReference type="Pfam" id="PF13715">
    <property type="entry name" value="CarbopepD_reg_2"/>
    <property type="match status" value="1"/>
</dbReference>
<protein>
    <submittedName>
        <fullName evidence="2">TonB-dependent receptor</fullName>
    </submittedName>
</protein>
<dbReference type="SUPFAM" id="SSF56935">
    <property type="entry name" value="Porins"/>
    <property type="match status" value="1"/>
</dbReference>
<evidence type="ECO:0000256" key="1">
    <source>
        <dbReference type="SAM" id="MobiDB-lite"/>
    </source>
</evidence>
<evidence type="ECO:0000313" key="3">
    <source>
        <dbReference type="Proteomes" id="UP001319865"/>
    </source>
</evidence>
<gene>
    <name evidence="2" type="ORF">GENT11_08600</name>
</gene>
<proteinExistence type="predicted"/>
<reference evidence="2 3" key="2">
    <citation type="journal article" date="2022" name="Microorganisms">
        <title>Complete Genome Sequences of Two Flavobacterium ammonificans Strains and a Flavobacterium ammoniigenes Strain of Ammonifying Bacterioplankton Isolated from Surface River Water.</title>
        <authorList>
            <person name="Suda W."/>
            <person name="Ogata Y."/>
            <person name="Shindo C."/>
            <person name="Watanabe K."/>
        </authorList>
    </citation>
    <scope>NUCLEOTIDE SEQUENCE [LARGE SCALE GENOMIC DNA]</scope>
    <source>
        <strain evidence="2 3">GENT11</strain>
    </source>
</reference>
<name>A0ABN6KTT7_9FLAO</name>
<dbReference type="EMBL" id="AP025183">
    <property type="protein sequence ID" value="BDB52548.1"/>
    <property type="molecule type" value="Genomic_DNA"/>
</dbReference>
<keyword evidence="2" id="KW-0675">Receptor</keyword>
<feature type="compositionally biased region" description="Low complexity" evidence="1">
    <location>
        <begin position="474"/>
        <end position="483"/>
    </location>
</feature>
<evidence type="ECO:0000313" key="2">
    <source>
        <dbReference type="EMBL" id="BDB52548.1"/>
    </source>
</evidence>
<dbReference type="Proteomes" id="UP001319865">
    <property type="component" value="Chromosome"/>
</dbReference>
<dbReference type="Gene3D" id="2.60.40.1120">
    <property type="entry name" value="Carboxypeptidase-like, regulatory domain"/>
    <property type="match status" value="1"/>
</dbReference>
<accession>A0ABN6KTT7</accession>
<organism evidence="2 3">
    <name type="scientific">Flavobacterium ammonificans</name>
    <dbReference type="NCBI Taxonomy" id="1751056"/>
    <lineage>
        <taxon>Bacteria</taxon>
        <taxon>Pseudomonadati</taxon>
        <taxon>Bacteroidota</taxon>
        <taxon>Flavobacteriia</taxon>
        <taxon>Flavobacteriales</taxon>
        <taxon>Flavobacteriaceae</taxon>
        <taxon>Flavobacterium</taxon>
    </lineage>
</organism>
<dbReference type="InterPro" id="IPR008969">
    <property type="entry name" value="CarboxyPept-like_regulatory"/>
</dbReference>
<dbReference type="SUPFAM" id="SSF49464">
    <property type="entry name" value="Carboxypeptidase regulatory domain-like"/>
    <property type="match status" value="1"/>
</dbReference>
<feature type="region of interest" description="Disordered" evidence="1">
    <location>
        <begin position="461"/>
        <end position="483"/>
    </location>
</feature>
<reference evidence="2 3" key="1">
    <citation type="journal article" date="2022" name="Int. J. Syst. Evol. Microbiol.">
        <title>Flavobacterium ammonificans sp. nov. and Flavobacterium ammoniigenes sp. nov., ammonifying bacteria isolated from surface river water.</title>
        <authorList>
            <person name="Watanabe K."/>
            <person name="Kitamura T."/>
            <person name="Ogata Y."/>
            <person name="Shindo C."/>
            <person name="Suda W."/>
        </authorList>
    </citation>
    <scope>NUCLEOTIDE SEQUENCE [LARGE SCALE GENOMIC DNA]</scope>
    <source>
        <strain evidence="2 3">GENT11</strain>
    </source>
</reference>
<sequence length="904" mass="102705">MPFVYGQNVRFEGIVLDSEKAPLEMANVMAVNQTSKAMDAYAITSDKGKFVLNLKSNTSYIVKLSYIGMQNKEISVTTKSENIVQNITMDSGGIELAGVEIVREMPVSIKGDTIVYNTDSFKTGEERKLEDVFKKLPGFEVSSDGQIQVEGKQVRKLFVDGKPFMEGDTKLGSKNIPSDAVDKVQVMRNFNEVSQMKGIENNNDDIAINIKLKKEKDKFWFGDISAGAANDRGYIVNPKLFYYSPKTSVNTIVNLNNIGEVSLTSADFFRITGGARNTIGRNGTSLNLNRNFFGLSGGDNVAKMTDKFGALNLNHSFSKKWSVSGFGAYSSTYNQSITNSERGIFQPNTTQIATLENRKNQTDSKNIAFISKFGSKFKPNDNFQLDYDAFLRKNGQQEDNVNQTNYTSFINSIPINSSNSIFSFQEQDPISFNQSLNLFYTQNPKSTWVVEMQHQYEDEDPFYNPQLSVNPYQNSNTSNPNDPSSIFVRESTLNIEQSRFVKTNKLDAKLDYFYQITNKSILNLTVGNTNAFQSYNSSLLQILQDKSVVEIDNALYSNQVRYSFNDAFLGVHYKFMLGKFTFNPGISYHQYRTNNTQFNRPFQLNFNRFLPDVFARWDMKKSENITYNYSVKNGFNDINSLVEGYVFTNFNSIARGNSGLENSLITSHRLNYSKYNLYNFTTIFGNISYTTTKNPVVNGILFQGIYSTSDRLNLDAENENLNSTLFYSKSFKKYYKISGGVNASWNRNFVLNRAIIGGAVKEFIQGIENINHGYNLTLGTQFKKLPNIDLGYRINFSEQANNAFTTQSPNVKLNYYFLEGMNINWDYSFNRFRNETSGLTNDFKIMAASINYAKKDAKLEYRIQANNLLNTKSRLNNSFSVNGYNANETIILPRFVTFVLKYNI</sequence>